<name>A0A8C4NEX9_EPTBU</name>
<dbReference type="InterPro" id="IPR001849">
    <property type="entry name" value="PH_domain"/>
</dbReference>
<dbReference type="AlphaFoldDB" id="A0A8C4NEX9"/>
<evidence type="ECO:0000259" key="5">
    <source>
        <dbReference type="PROSITE" id="PS50003"/>
    </source>
</evidence>
<sequence>MKDHLLNMHGVRMKRSTGSGGEIIMQEEEIPPQPRARSFTNWFHSIFQDLSWYHEEVNHHLAECLLRQSDDPGTYLLRRRTSINDGFVISVRLSDSVGHFSVSVTSGKTIQFGTNQFTSVEDFIRHFDNEIVLATPAGLVSLKRKCHKNLTSPEVYEKVVAESRFPNSAQDGNEIPLISYEGYLTKQGGRIKTWKRRYCKLDRAEFKYFKDLKETKARKCLDLKTCIGVIWDPSQFAKSPRGFNGGRIFCLVFKERTYYMYGDTECASEKWKQILEKVVVFQQEHQKKKHWRINEG</sequence>
<accession>A0A8C4NEX9</accession>
<dbReference type="Gene3D" id="3.30.505.10">
    <property type="entry name" value="SH2 domain"/>
    <property type="match status" value="1"/>
</dbReference>
<evidence type="ECO:0000256" key="1">
    <source>
        <dbReference type="ARBA" id="ARBA00022553"/>
    </source>
</evidence>
<dbReference type="PROSITE" id="PS50003">
    <property type="entry name" value="PH_DOMAIN"/>
    <property type="match status" value="1"/>
</dbReference>
<dbReference type="Gene3D" id="2.30.29.30">
    <property type="entry name" value="Pleckstrin-homology domain (PH domain)/Phosphotyrosine-binding domain (PTB)"/>
    <property type="match status" value="1"/>
</dbReference>
<protein>
    <recommendedName>
        <fullName evidence="8">Dual adapter for phosphotyrosine and 3-phosphotyrosine and 3-phosphoinositide</fullName>
    </recommendedName>
</protein>
<dbReference type="GeneTree" id="ENSGT00910000144274"/>
<dbReference type="SMART" id="SM00233">
    <property type="entry name" value="PH"/>
    <property type="match status" value="1"/>
</dbReference>
<dbReference type="InterPro" id="IPR051707">
    <property type="entry name" value="PI-Interact_SigTrans_Reg"/>
</dbReference>
<feature type="domain" description="SH2" evidence="4">
    <location>
        <begin position="52"/>
        <end position="154"/>
    </location>
</feature>
<evidence type="ECO:0000313" key="6">
    <source>
        <dbReference type="Ensembl" id="ENSEBUP00000005636.1"/>
    </source>
</evidence>
<dbReference type="PANTHER" id="PTHR14336">
    <property type="entry name" value="TANDEM PH DOMAIN CONTAINING PROTEIN"/>
    <property type="match status" value="1"/>
</dbReference>
<feature type="domain" description="PH" evidence="5">
    <location>
        <begin position="177"/>
        <end position="280"/>
    </location>
</feature>
<dbReference type="PROSITE" id="PS50001">
    <property type="entry name" value="SH2"/>
    <property type="match status" value="1"/>
</dbReference>
<dbReference type="InterPro" id="IPR036860">
    <property type="entry name" value="SH2_dom_sf"/>
</dbReference>
<dbReference type="Ensembl" id="ENSEBUT00000006077.1">
    <property type="protein sequence ID" value="ENSEBUP00000005636.1"/>
    <property type="gene ID" value="ENSEBUG00000003823.1"/>
</dbReference>
<dbReference type="Pfam" id="PF00169">
    <property type="entry name" value="PH"/>
    <property type="match status" value="1"/>
</dbReference>
<dbReference type="SUPFAM" id="SSF50729">
    <property type="entry name" value="PH domain-like"/>
    <property type="match status" value="1"/>
</dbReference>
<reference evidence="6" key="2">
    <citation type="submission" date="2025-09" db="UniProtKB">
        <authorList>
            <consortium name="Ensembl"/>
        </authorList>
    </citation>
    <scope>IDENTIFICATION</scope>
</reference>
<proteinExistence type="predicted"/>
<evidence type="ECO:0008006" key="8">
    <source>
        <dbReference type="Google" id="ProtNLM"/>
    </source>
</evidence>
<keyword evidence="1" id="KW-0597">Phosphoprotein</keyword>
<keyword evidence="2 3" id="KW-0727">SH2 domain</keyword>
<evidence type="ECO:0000256" key="2">
    <source>
        <dbReference type="ARBA" id="ARBA00022999"/>
    </source>
</evidence>
<organism evidence="6 7">
    <name type="scientific">Eptatretus burgeri</name>
    <name type="common">Inshore hagfish</name>
    <dbReference type="NCBI Taxonomy" id="7764"/>
    <lineage>
        <taxon>Eukaryota</taxon>
        <taxon>Metazoa</taxon>
        <taxon>Chordata</taxon>
        <taxon>Craniata</taxon>
        <taxon>Vertebrata</taxon>
        <taxon>Cyclostomata</taxon>
        <taxon>Myxini</taxon>
        <taxon>Myxiniformes</taxon>
        <taxon>Myxinidae</taxon>
        <taxon>Eptatretinae</taxon>
        <taxon>Eptatretus</taxon>
    </lineage>
</organism>
<dbReference type="PANTHER" id="PTHR14336:SF15">
    <property type="entry name" value="DUAL ADAPTER FOR PHOSPHOTYROSINE AND 3-PHOSPHOTYROSINE AND 3-PHOSPHOINOSITIDE"/>
    <property type="match status" value="1"/>
</dbReference>
<dbReference type="SUPFAM" id="SSF55550">
    <property type="entry name" value="SH2 domain"/>
    <property type="match status" value="1"/>
</dbReference>
<dbReference type="SMART" id="SM00252">
    <property type="entry name" value="SH2"/>
    <property type="match status" value="1"/>
</dbReference>
<reference evidence="6" key="1">
    <citation type="submission" date="2025-08" db="UniProtKB">
        <authorList>
            <consortium name="Ensembl"/>
        </authorList>
    </citation>
    <scope>IDENTIFICATION</scope>
</reference>
<dbReference type="InterPro" id="IPR011993">
    <property type="entry name" value="PH-like_dom_sf"/>
</dbReference>
<evidence type="ECO:0000256" key="3">
    <source>
        <dbReference type="PROSITE-ProRule" id="PRU00191"/>
    </source>
</evidence>
<keyword evidence="7" id="KW-1185">Reference proteome</keyword>
<evidence type="ECO:0000259" key="4">
    <source>
        <dbReference type="PROSITE" id="PS50001"/>
    </source>
</evidence>
<dbReference type="InterPro" id="IPR000980">
    <property type="entry name" value="SH2"/>
</dbReference>
<dbReference type="Proteomes" id="UP000694388">
    <property type="component" value="Unplaced"/>
</dbReference>
<dbReference type="Pfam" id="PF00017">
    <property type="entry name" value="SH2"/>
    <property type="match status" value="1"/>
</dbReference>
<evidence type="ECO:0000313" key="7">
    <source>
        <dbReference type="Proteomes" id="UP000694388"/>
    </source>
</evidence>